<dbReference type="GO" id="GO:0016747">
    <property type="term" value="F:acyltransferase activity, transferring groups other than amino-acyl groups"/>
    <property type="evidence" value="ECO:0007669"/>
    <property type="project" value="InterPro"/>
</dbReference>
<evidence type="ECO:0000313" key="2">
    <source>
        <dbReference type="EMBL" id="GFE64783.1"/>
    </source>
</evidence>
<gene>
    <name evidence="2" type="ORF">KIN_18570</name>
</gene>
<keyword evidence="3" id="KW-1185">Reference proteome</keyword>
<dbReference type="Pfam" id="PF00583">
    <property type="entry name" value="Acetyltransf_1"/>
    <property type="match status" value="1"/>
</dbReference>
<dbReference type="CDD" id="cd04301">
    <property type="entry name" value="NAT_SF"/>
    <property type="match status" value="1"/>
</dbReference>
<feature type="domain" description="N-acetyltransferase" evidence="1">
    <location>
        <begin position="1"/>
        <end position="160"/>
    </location>
</feature>
<keyword evidence="2" id="KW-0808">Transferase</keyword>
<dbReference type="AlphaFoldDB" id="A0A6N6JEK6"/>
<dbReference type="Gene3D" id="3.40.630.30">
    <property type="match status" value="1"/>
</dbReference>
<comment type="caution">
    <text evidence="2">The sequence shown here is derived from an EMBL/GenBank/DDBJ whole genome shotgun (WGS) entry which is preliminary data.</text>
</comment>
<dbReference type="InterPro" id="IPR016181">
    <property type="entry name" value="Acyl_CoA_acyltransferase"/>
</dbReference>
<dbReference type="RefSeq" id="WP_159806234.1">
    <property type="nucleotide sequence ID" value="NZ_BLJE01000002.1"/>
</dbReference>
<organism evidence="2 3">
    <name type="scientific">Litoreibacter roseus</name>
    <dbReference type="NCBI Taxonomy" id="2601869"/>
    <lineage>
        <taxon>Bacteria</taxon>
        <taxon>Pseudomonadati</taxon>
        <taxon>Pseudomonadota</taxon>
        <taxon>Alphaproteobacteria</taxon>
        <taxon>Rhodobacterales</taxon>
        <taxon>Roseobacteraceae</taxon>
        <taxon>Litoreibacter</taxon>
    </lineage>
</organism>
<sequence>MKIRLGNQDDVSQLVDILNEIITIGGTTAYQKPVSASYFDRLLDAPDSKTFLHVAERDGCVAGFQWIEPLDPPDDHIAGIATFAKVSGVQRGIGSALFARTRTACRAAGFTEINATIRGDNTGGLAYYSKMGFEDHSVSANIPLDDGTPVDRIHKRLDLT</sequence>
<accession>A0A6N6JEK6</accession>
<name>A0A6N6JEK6_9RHOB</name>
<evidence type="ECO:0000313" key="3">
    <source>
        <dbReference type="Proteomes" id="UP000436822"/>
    </source>
</evidence>
<dbReference type="OrthoDB" id="5997585at2"/>
<reference evidence="2 3" key="1">
    <citation type="submission" date="2019-12" db="EMBL/GenBank/DDBJ databases">
        <title>Litoreibacter badius sp. nov., a novel bacteriochlorophyll a-containing bacterium in the genus Litoreibacter.</title>
        <authorList>
            <person name="Kanamuro M."/>
            <person name="Takabe Y."/>
            <person name="Mori K."/>
            <person name="Takaichi S."/>
            <person name="Hanada S."/>
        </authorList>
    </citation>
    <scope>NUCLEOTIDE SEQUENCE [LARGE SCALE GENOMIC DNA]</scope>
    <source>
        <strain evidence="2 3">K6</strain>
    </source>
</reference>
<evidence type="ECO:0000259" key="1">
    <source>
        <dbReference type="PROSITE" id="PS51186"/>
    </source>
</evidence>
<dbReference type="InterPro" id="IPR000182">
    <property type="entry name" value="GNAT_dom"/>
</dbReference>
<proteinExistence type="predicted"/>
<dbReference type="EMBL" id="BLJE01000002">
    <property type="protein sequence ID" value="GFE64783.1"/>
    <property type="molecule type" value="Genomic_DNA"/>
</dbReference>
<dbReference type="Proteomes" id="UP000436822">
    <property type="component" value="Unassembled WGS sequence"/>
</dbReference>
<dbReference type="PROSITE" id="PS51186">
    <property type="entry name" value="GNAT"/>
    <property type="match status" value="1"/>
</dbReference>
<dbReference type="SUPFAM" id="SSF55729">
    <property type="entry name" value="Acyl-CoA N-acyltransferases (Nat)"/>
    <property type="match status" value="1"/>
</dbReference>
<protein>
    <submittedName>
        <fullName evidence="2">GNAT family acetyltransferase</fullName>
    </submittedName>
</protein>